<evidence type="ECO:0000256" key="2">
    <source>
        <dbReference type="ARBA" id="ARBA00009191"/>
    </source>
</evidence>
<dbReference type="InterPro" id="IPR011042">
    <property type="entry name" value="6-blade_b-propeller_TolB-like"/>
</dbReference>
<gene>
    <name evidence="7" type="ORF">Din_034621</name>
</gene>
<keyword evidence="4" id="KW-0926">Vacuole</keyword>
<keyword evidence="3" id="KW-0597">Phosphoprotein</keyword>
<dbReference type="SUPFAM" id="SSF63829">
    <property type="entry name" value="Calcium-dependent phosphotriesterase"/>
    <property type="match status" value="1"/>
</dbReference>
<evidence type="ECO:0000259" key="6">
    <source>
        <dbReference type="Pfam" id="PF03088"/>
    </source>
</evidence>
<dbReference type="PANTHER" id="PTHR10426">
    <property type="entry name" value="STRICTOSIDINE SYNTHASE-RELATED"/>
    <property type="match status" value="1"/>
</dbReference>
<organism evidence="7">
    <name type="scientific">Davidia involucrata</name>
    <name type="common">Dove tree</name>
    <dbReference type="NCBI Taxonomy" id="16924"/>
    <lineage>
        <taxon>Eukaryota</taxon>
        <taxon>Viridiplantae</taxon>
        <taxon>Streptophyta</taxon>
        <taxon>Embryophyta</taxon>
        <taxon>Tracheophyta</taxon>
        <taxon>Spermatophyta</taxon>
        <taxon>Magnoliopsida</taxon>
        <taxon>eudicotyledons</taxon>
        <taxon>Gunneridae</taxon>
        <taxon>Pentapetalae</taxon>
        <taxon>asterids</taxon>
        <taxon>Cornales</taxon>
        <taxon>Nyssaceae</taxon>
        <taxon>Davidia</taxon>
    </lineage>
</organism>
<proteinExistence type="inferred from homology"/>
<feature type="domain" description="Strictosidine synthase conserved region" evidence="6">
    <location>
        <begin position="162"/>
        <end position="239"/>
    </location>
</feature>
<keyword evidence="5" id="KW-0325">Glycoprotein</keyword>
<protein>
    <recommendedName>
        <fullName evidence="6">Strictosidine synthase conserved region domain-containing protein</fullName>
    </recommendedName>
</protein>
<dbReference type="AlphaFoldDB" id="A0A5B7B878"/>
<dbReference type="InterPro" id="IPR018119">
    <property type="entry name" value="Strictosidine_synth_cons-reg"/>
</dbReference>
<dbReference type="GO" id="GO:0012505">
    <property type="term" value="C:endomembrane system"/>
    <property type="evidence" value="ECO:0007669"/>
    <property type="project" value="TreeGrafter"/>
</dbReference>
<comment type="similarity">
    <text evidence="2">Belongs to the strictosidine synthase family.</text>
</comment>
<evidence type="ECO:0000256" key="1">
    <source>
        <dbReference type="ARBA" id="ARBA00004116"/>
    </source>
</evidence>
<evidence type="ECO:0000256" key="3">
    <source>
        <dbReference type="ARBA" id="ARBA00022553"/>
    </source>
</evidence>
<dbReference type="Pfam" id="PF03088">
    <property type="entry name" value="Str_synth"/>
    <property type="match status" value="1"/>
</dbReference>
<comment type="subcellular location">
    <subcellularLocation>
        <location evidence="1">Vacuole</location>
    </subcellularLocation>
</comment>
<dbReference type="Gene3D" id="2.120.10.30">
    <property type="entry name" value="TolB, C-terminal domain"/>
    <property type="match status" value="1"/>
</dbReference>
<dbReference type="Pfam" id="PF20067">
    <property type="entry name" value="SSL_N"/>
    <property type="match status" value="1"/>
</dbReference>
<evidence type="ECO:0000313" key="7">
    <source>
        <dbReference type="EMBL" id="MPA65180.1"/>
    </source>
</evidence>
<name>A0A5B7B878_DAVIN</name>
<dbReference type="GO" id="GO:0016787">
    <property type="term" value="F:hydrolase activity"/>
    <property type="evidence" value="ECO:0007669"/>
    <property type="project" value="TreeGrafter"/>
</dbReference>
<accession>A0A5B7B878</accession>
<dbReference type="EMBL" id="GHES01034621">
    <property type="protein sequence ID" value="MPA65180.1"/>
    <property type="molecule type" value="Transcribed_RNA"/>
</dbReference>
<dbReference type="GO" id="GO:0005773">
    <property type="term" value="C:vacuole"/>
    <property type="evidence" value="ECO:0007669"/>
    <property type="project" value="UniProtKB-SubCell"/>
</dbReference>
<evidence type="ECO:0000256" key="4">
    <source>
        <dbReference type="ARBA" id="ARBA00022554"/>
    </source>
</evidence>
<sequence>MSISEYSANLWRFTFLSSVVAPLELVAAVVLYKLDSFDPAPLPTHEFTQQAIPRAALQGLELVGFGQLLAPEDLAYDPKSKLIYTGCADGWIKRVTVNESAADSVVENWINTGGRPLGLALGRNNHEVIVADADKGLLKVNEGGVIKLLTNKSEGVEFRLTDAVDIARDGMIYFTDASYKYSFKEFIRDLLEGKPHGRFMSYNPSTKKTKVLVRDLYFPNGVAVSPDQDFVIFCETPMYVTACMITNFCYTTVFWMD</sequence>
<dbReference type="PANTHER" id="PTHR10426:SF88">
    <property type="entry name" value="ADIPOCYTE PLASMA MEMBRANE-ASSOCIATED PROTEIN HEMOMUCIN-RELATED"/>
    <property type="match status" value="1"/>
</dbReference>
<reference evidence="7" key="1">
    <citation type="submission" date="2019-08" db="EMBL/GenBank/DDBJ databases">
        <title>Reference gene set and small RNA set construction with multiple tissues from Davidia involucrata Baill.</title>
        <authorList>
            <person name="Yang H."/>
            <person name="Zhou C."/>
            <person name="Li G."/>
            <person name="Wang J."/>
            <person name="Gao P."/>
            <person name="Wang M."/>
            <person name="Wang R."/>
            <person name="Zhao Y."/>
        </authorList>
    </citation>
    <scope>NUCLEOTIDE SEQUENCE</scope>
    <source>
        <tissue evidence="7">Mixed with DoveR01_LX</tissue>
    </source>
</reference>
<evidence type="ECO:0000256" key="5">
    <source>
        <dbReference type="ARBA" id="ARBA00023180"/>
    </source>
</evidence>